<dbReference type="EMBL" id="JBJQND010000004">
    <property type="protein sequence ID" value="KAL3880889.1"/>
    <property type="molecule type" value="Genomic_DNA"/>
</dbReference>
<dbReference type="CDD" id="cd20237">
    <property type="entry name" value="PFM_LIN24-like"/>
    <property type="match status" value="1"/>
</dbReference>
<reference evidence="1 2" key="1">
    <citation type="submission" date="2024-11" db="EMBL/GenBank/DDBJ databases">
        <title>Chromosome-level genome assembly of the freshwater bivalve Anodonta woodiana.</title>
        <authorList>
            <person name="Chen X."/>
        </authorList>
    </citation>
    <scope>NUCLEOTIDE SEQUENCE [LARGE SCALE GENOMIC DNA]</scope>
    <source>
        <strain evidence="1">MN2024</strain>
        <tissue evidence="1">Gills</tissue>
    </source>
</reference>
<dbReference type="PANTHER" id="PTHR39369">
    <property type="entry name" value="LIN-24 (TWENTY-FOUR) LIKE"/>
    <property type="match status" value="1"/>
</dbReference>
<protein>
    <submittedName>
        <fullName evidence="1">Uncharacterized protein</fullName>
    </submittedName>
</protein>
<dbReference type="SUPFAM" id="SSF56973">
    <property type="entry name" value="Aerolisin/ETX pore-forming domain"/>
    <property type="match status" value="1"/>
</dbReference>
<dbReference type="AlphaFoldDB" id="A0ABD3X3R6"/>
<dbReference type="PANTHER" id="PTHR39369:SF6">
    <property type="entry name" value="LIN-24 (TWENTY-FOUR) LIKE"/>
    <property type="match status" value="1"/>
</dbReference>
<dbReference type="Proteomes" id="UP001634394">
    <property type="component" value="Unassembled WGS sequence"/>
</dbReference>
<proteinExistence type="predicted"/>
<name>A0ABD3X3R6_SINWO</name>
<comment type="caution">
    <text evidence="1">The sequence shown here is derived from an EMBL/GenBank/DDBJ whole genome shotgun (WGS) entry which is preliminary data.</text>
</comment>
<gene>
    <name evidence="1" type="ORF">ACJMK2_033095</name>
</gene>
<evidence type="ECO:0000313" key="2">
    <source>
        <dbReference type="Proteomes" id="UP001634394"/>
    </source>
</evidence>
<sequence length="294" mass="34088">MTSSTGDDNQSLPSINLKDYIEAYTWKIFRENQGFFKRLFVSKCMHYVDIQWGYLQFKHKTNSDEKDEISSSEQQDVQLFVSEYENKTPTPQNYTLSATRETRSSATVEIQKNYTLGGHMNLEIDLAKFGKIGADLNQSVSVTNTSGGTFEKTLTWTVDTEVRVNPWHKAKAIILVKESKKINKFEVKTTVSLPERHLPVAIRRKADKRIIWVMWLTNITKIFDKHFMDDNNIRVVEEHLIDTNIIREDIELTTCGVCKVVSWSNQFVQVESDKLPDNMPEHIKQDLDKTDEKD</sequence>
<accession>A0ABD3X3R6</accession>
<keyword evidence="2" id="KW-1185">Reference proteome</keyword>
<organism evidence="1 2">
    <name type="scientific">Sinanodonta woodiana</name>
    <name type="common">Chinese pond mussel</name>
    <name type="synonym">Anodonta woodiana</name>
    <dbReference type="NCBI Taxonomy" id="1069815"/>
    <lineage>
        <taxon>Eukaryota</taxon>
        <taxon>Metazoa</taxon>
        <taxon>Spiralia</taxon>
        <taxon>Lophotrochozoa</taxon>
        <taxon>Mollusca</taxon>
        <taxon>Bivalvia</taxon>
        <taxon>Autobranchia</taxon>
        <taxon>Heteroconchia</taxon>
        <taxon>Palaeoheterodonta</taxon>
        <taxon>Unionida</taxon>
        <taxon>Unionoidea</taxon>
        <taxon>Unionidae</taxon>
        <taxon>Unioninae</taxon>
        <taxon>Sinanodonta</taxon>
    </lineage>
</organism>
<evidence type="ECO:0000313" key="1">
    <source>
        <dbReference type="EMBL" id="KAL3880889.1"/>
    </source>
</evidence>
<dbReference type="Gene3D" id="2.170.15.10">
    <property type="entry name" value="Proaerolysin, chain A, domain 3"/>
    <property type="match status" value="1"/>
</dbReference>